<dbReference type="InterPro" id="IPR000182">
    <property type="entry name" value="GNAT_dom"/>
</dbReference>
<dbReference type="InterPro" id="IPR051908">
    <property type="entry name" value="Ribosomal_N-acetyltransferase"/>
</dbReference>
<dbReference type="PANTHER" id="PTHR43441">
    <property type="entry name" value="RIBOSOMAL-PROTEIN-SERINE ACETYLTRANSFERASE"/>
    <property type="match status" value="1"/>
</dbReference>
<evidence type="ECO:0000313" key="3">
    <source>
        <dbReference type="Proteomes" id="UP001254759"/>
    </source>
</evidence>
<dbReference type="SUPFAM" id="SSF55729">
    <property type="entry name" value="Acyl-CoA N-acyltransferases (Nat)"/>
    <property type="match status" value="1"/>
</dbReference>
<organism evidence="2 3">
    <name type="scientific">Pseudoxanthomonas sacheonensis</name>
    <dbReference type="NCBI Taxonomy" id="443615"/>
    <lineage>
        <taxon>Bacteria</taxon>
        <taxon>Pseudomonadati</taxon>
        <taxon>Pseudomonadota</taxon>
        <taxon>Gammaproteobacteria</taxon>
        <taxon>Lysobacterales</taxon>
        <taxon>Lysobacteraceae</taxon>
        <taxon>Pseudoxanthomonas</taxon>
    </lineage>
</organism>
<dbReference type="RefSeq" id="WP_310092264.1">
    <property type="nucleotide sequence ID" value="NZ_JAVDTT010000002.1"/>
</dbReference>
<name>A0ABU1RRR3_9GAMM</name>
<evidence type="ECO:0000259" key="1">
    <source>
        <dbReference type="PROSITE" id="PS51186"/>
    </source>
</evidence>
<protein>
    <submittedName>
        <fullName evidence="2">RimJ/RimL family protein N-acetyltransferase</fullName>
    </submittedName>
</protein>
<reference evidence="2 3" key="1">
    <citation type="submission" date="2023-07" db="EMBL/GenBank/DDBJ databases">
        <title>Sorghum-associated microbial communities from plants grown in Nebraska, USA.</title>
        <authorList>
            <person name="Schachtman D."/>
        </authorList>
    </citation>
    <scope>NUCLEOTIDE SEQUENCE [LARGE SCALE GENOMIC DNA]</scope>
    <source>
        <strain evidence="2 3">BE107</strain>
    </source>
</reference>
<dbReference type="PROSITE" id="PS51186">
    <property type="entry name" value="GNAT"/>
    <property type="match status" value="1"/>
</dbReference>
<dbReference type="Proteomes" id="UP001254759">
    <property type="component" value="Unassembled WGS sequence"/>
</dbReference>
<feature type="domain" description="N-acetyltransferase" evidence="1">
    <location>
        <begin position="17"/>
        <end position="166"/>
    </location>
</feature>
<accession>A0ABU1RRR3</accession>
<keyword evidence="3" id="KW-1185">Reference proteome</keyword>
<dbReference type="InterPro" id="IPR016181">
    <property type="entry name" value="Acyl_CoA_acyltransferase"/>
</dbReference>
<evidence type="ECO:0000313" key="2">
    <source>
        <dbReference type="EMBL" id="MDR6841463.1"/>
    </source>
</evidence>
<dbReference type="EMBL" id="JAVDTT010000002">
    <property type="protein sequence ID" value="MDR6841463.1"/>
    <property type="molecule type" value="Genomic_DNA"/>
</dbReference>
<sequence length="169" mass="17980">MQALDPESIQLIQLSVPNLCRLAVSERIELEALHIAEGALPPSKTVARALTQLDLGTPALWCIPFLIVSTSRSTLLGACGFKTAPVNGSVEISYGVARAERGHGIATMAVGKLQQLAARSDLVQQVVAHILPDNTASSNVVARLGFSPEGTLVDTDGELVMRWVWRVAS</sequence>
<dbReference type="Pfam" id="PF13302">
    <property type="entry name" value="Acetyltransf_3"/>
    <property type="match status" value="1"/>
</dbReference>
<proteinExistence type="predicted"/>
<dbReference type="Gene3D" id="3.40.630.30">
    <property type="match status" value="1"/>
</dbReference>
<dbReference type="PANTHER" id="PTHR43441:SF6">
    <property type="entry name" value="N-ACETYLTRANSFERASE DOMAIN-CONTAINING PROTEIN"/>
    <property type="match status" value="1"/>
</dbReference>
<comment type="caution">
    <text evidence="2">The sequence shown here is derived from an EMBL/GenBank/DDBJ whole genome shotgun (WGS) entry which is preliminary data.</text>
</comment>
<gene>
    <name evidence="2" type="ORF">J2W94_001748</name>
</gene>